<dbReference type="GeneID" id="77471684"/>
<proteinExistence type="predicted"/>
<evidence type="ECO:0008006" key="9">
    <source>
        <dbReference type="Google" id="ProtNLM"/>
    </source>
</evidence>
<evidence type="ECO:0000256" key="5">
    <source>
        <dbReference type="ARBA" id="ARBA00023136"/>
    </source>
</evidence>
<keyword evidence="4 6" id="KW-1133">Transmembrane helix</keyword>
<feature type="transmembrane region" description="Helical" evidence="6">
    <location>
        <begin position="365"/>
        <end position="387"/>
    </location>
</feature>
<feature type="transmembrane region" description="Helical" evidence="6">
    <location>
        <begin position="299"/>
        <end position="324"/>
    </location>
</feature>
<feature type="transmembrane region" description="Helical" evidence="6">
    <location>
        <begin position="21"/>
        <end position="40"/>
    </location>
</feature>
<evidence type="ECO:0000256" key="3">
    <source>
        <dbReference type="ARBA" id="ARBA00022692"/>
    </source>
</evidence>
<dbReference type="PANTHER" id="PTHR30250:SF11">
    <property type="entry name" value="O-ANTIGEN TRANSPORTER-RELATED"/>
    <property type="match status" value="1"/>
</dbReference>
<keyword evidence="5 6" id="KW-0472">Membrane</keyword>
<keyword evidence="3 6" id="KW-0812">Transmembrane</keyword>
<evidence type="ECO:0000313" key="7">
    <source>
        <dbReference type="EMBL" id="PST37259.1"/>
    </source>
</evidence>
<name>A0A2T3FPS3_9FIRM</name>
<dbReference type="Pfam" id="PF01943">
    <property type="entry name" value="Polysacc_synt"/>
    <property type="match status" value="1"/>
</dbReference>
<comment type="subcellular location">
    <subcellularLocation>
        <location evidence="1">Cell membrane</location>
        <topology evidence="1">Multi-pass membrane protein</topology>
    </subcellularLocation>
</comment>
<dbReference type="EMBL" id="PYLP01000019">
    <property type="protein sequence ID" value="PST37259.1"/>
    <property type="molecule type" value="Genomic_DNA"/>
</dbReference>
<dbReference type="GO" id="GO:0005886">
    <property type="term" value="C:plasma membrane"/>
    <property type="evidence" value="ECO:0007669"/>
    <property type="project" value="UniProtKB-SubCell"/>
</dbReference>
<keyword evidence="2" id="KW-1003">Cell membrane</keyword>
<feature type="transmembrane region" description="Helical" evidence="6">
    <location>
        <begin position="46"/>
        <end position="68"/>
    </location>
</feature>
<evidence type="ECO:0000256" key="4">
    <source>
        <dbReference type="ARBA" id="ARBA00022989"/>
    </source>
</evidence>
<sequence>MRSFVLGKKENIKKDSYIWNTIGGLINAFQSVIILMVLTRSLDMEYAGIFTIAWAIANLVITIGKYGVRNYQVTDVNEKYSFNDYFSNRVIVSILMIIFTCIYVCFLSISNQYAFDKTVIVFLMCYLKLIDSVEDVFHGMYQQHERLDVASKCMSIRLILSTVCLCVCSIIFKDLLISSIITCVFSTLIFVYLLKITYSIFNLPKIQFDFFNAKRILKDCFPIFAGSFLSFYILNAPKYAIDALLSSELQAYYGFISMPVFVIGLLNNFVFQPILTTVANCYETKNKDQFFQLIKRQIVVILIITIVALIGSYVLGIPVLSILYNCDLSNYKVDLLILMLGGGILAYVGFLTTIITLMRNQNIILIGYVIGGVLAIVLSQLVVSLYGLRGASILYLLLISVLAVFFSIAFYFNLKIWKEGITNEG</sequence>
<dbReference type="InterPro" id="IPR002797">
    <property type="entry name" value="Polysacc_synth"/>
</dbReference>
<accession>A0A2T3FPS3</accession>
<feature type="transmembrane region" description="Helical" evidence="6">
    <location>
        <begin position="216"/>
        <end position="234"/>
    </location>
</feature>
<feature type="transmembrane region" description="Helical" evidence="6">
    <location>
        <begin position="178"/>
        <end position="195"/>
    </location>
</feature>
<evidence type="ECO:0000256" key="6">
    <source>
        <dbReference type="SAM" id="Phobius"/>
    </source>
</evidence>
<evidence type="ECO:0000256" key="1">
    <source>
        <dbReference type="ARBA" id="ARBA00004651"/>
    </source>
</evidence>
<comment type="caution">
    <text evidence="7">The sequence shown here is derived from an EMBL/GenBank/DDBJ whole genome shotgun (WGS) entry which is preliminary data.</text>
</comment>
<dbReference type="AlphaFoldDB" id="A0A2T3FPS3"/>
<evidence type="ECO:0000256" key="2">
    <source>
        <dbReference type="ARBA" id="ARBA00022475"/>
    </source>
</evidence>
<dbReference type="InterPro" id="IPR050833">
    <property type="entry name" value="Poly_Biosynth_Transport"/>
</dbReference>
<feature type="transmembrane region" description="Helical" evidence="6">
    <location>
        <begin position="336"/>
        <end position="358"/>
    </location>
</feature>
<organism evidence="7 8">
    <name type="scientific">Faecalibacillus faecis</name>
    <dbReference type="NCBI Taxonomy" id="1982628"/>
    <lineage>
        <taxon>Bacteria</taxon>
        <taxon>Bacillati</taxon>
        <taxon>Bacillota</taxon>
        <taxon>Erysipelotrichia</taxon>
        <taxon>Erysipelotrichales</taxon>
        <taxon>Coprobacillaceae</taxon>
        <taxon>Faecalibacillus</taxon>
    </lineage>
</organism>
<protein>
    <recommendedName>
        <fullName evidence="9">Polysaccharide biosynthesis protein</fullName>
    </recommendedName>
</protein>
<keyword evidence="8" id="KW-1185">Reference proteome</keyword>
<evidence type="ECO:0000313" key="8">
    <source>
        <dbReference type="Proteomes" id="UP000241201"/>
    </source>
</evidence>
<feature type="transmembrane region" description="Helical" evidence="6">
    <location>
        <begin position="89"/>
        <end position="109"/>
    </location>
</feature>
<gene>
    <name evidence="7" type="ORF">C7U55_11380</name>
</gene>
<dbReference type="PANTHER" id="PTHR30250">
    <property type="entry name" value="PST FAMILY PREDICTED COLANIC ACID TRANSPORTER"/>
    <property type="match status" value="1"/>
</dbReference>
<dbReference type="Proteomes" id="UP000241201">
    <property type="component" value="Unassembled WGS sequence"/>
</dbReference>
<reference evidence="8" key="1">
    <citation type="submission" date="2018-03" db="EMBL/GenBank/DDBJ databases">
        <title>Lachnoclostridium SNUG30370 gen.nov., sp.nov., isolated from human faeces.</title>
        <authorList>
            <person name="Seo B."/>
            <person name="Jeon K."/>
            <person name="Ko G."/>
        </authorList>
    </citation>
    <scope>NUCLEOTIDE SEQUENCE [LARGE SCALE GENOMIC DNA]</scope>
    <source>
        <strain evidence="8">SNUG30370</strain>
    </source>
</reference>
<feature type="transmembrane region" description="Helical" evidence="6">
    <location>
        <begin position="393"/>
        <end position="414"/>
    </location>
</feature>
<feature type="transmembrane region" description="Helical" evidence="6">
    <location>
        <begin position="254"/>
        <end position="278"/>
    </location>
</feature>
<dbReference type="RefSeq" id="WP_106988669.1">
    <property type="nucleotide sequence ID" value="NZ_PYLP01000019.1"/>
</dbReference>